<organism evidence="7 8">
    <name type="scientific">Candidatus Desulfatibia profunda</name>
    <dbReference type="NCBI Taxonomy" id="2841695"/>
    <lineage>
        <taxon>Bacteria</taxon>
        <taxon>Pseudomonadati</taxon>
        <taxon>Thermodesulfobacteriota</taxon>
        <taxon>Desulfobacteria</taxon>
        <taxon>Desulfobacterales</taxon>
        <taxon>Desulfobacterales incertae sedis</taxon>
        <taxon>Candidatus Desulfatibia</taxon>
    </lineage>
</organism>
<dbReference type="InterPro" id="IPR007197">
    <property type="entry name" value="rSAM"/>
</dbReference>
<keyword evidence="4" id="KW-0408">Iron</keyword>
<evidence type="ECO:0000313" key="8">
    <source>
        <dbReference type="Proteomes" id="UP000603434"/>
    </source>
</evidence>
<dbReference type="SUPFAM" id="SSF102114">
    <property type="entry name" value="Radical SAM enzymes"/>
    <property type="match status" value="1"/>
</dbReference>
<dbReference type="GO" id="GO:0003824">
    <property type="term" value="F:catalytic activity"/>
    <property type="evidence" value="ECO:0007669"/>
    <property type="project" value="InterPro"/>
</dbReference>
<evidence type="ECO:0000256" key="1">
    <source>
        <dbReference type="ARBA" id="ARBA00001966"/>
    </source>
</evidence>
<proteinExistence type="predicted"/>
<dbReference type="EMBL" id="JACNJH010000096">
    <property type="protein sequence ID" value="MBC8360571.1"/>
    <property type="molecule type" value="Genomic_DNA"/>
</dbReference>
<dbReference type="PANTHER" id="PTHR43409:SF4">
    <property type="entry name" value="RADICAL SAM SUPERFAMILY PROTEIN"/>
    <property type="match status" value="1"/>
</dbReference>
<accession>A0A8J6NUV2</accession>
<evidence type="ECO:0000256" key="4">
    <source>
        <dbReference type="ARBA" id="ARBA00023004"/>
    </source>
</evidence>
<name>A0A8J6NUV2_9BACT</name>
<gene>
    <name evidence="7" type="ORF">H8E23_04155</name>
</gene>
<dbReference type="PROSITE" id="PS51918">
    <property type="entry name" value="RADICAL_SAM"/>
    <property type="match status" value="1"/>
</dbReference>
<dbReference type="SMART" id="SM00729">
    <property type="entry name" value="Elp3"/>
    <property type="match status" value="1"/>
</dbReference>
<comment type="caution">
    <text evidence="7">The sequence shown here is derived from an EMBL/GenBank/DDBJ whole genome shotgun (WGS) entry which is preliminary data.</text>
</comment>
<dbReference type="GO" id="GO:0046872">
    <property type="term" value="F:metal ion binding"/>
    <property type="evidence" value="ECO:0007669"/>
    <property type="project" value="UniProtKB-KW"/>
</dbReference>
<dbReference type="InterPro" id="IPR051198">
    <property type="entry name" value="BchE-like"/>
</dbReference>
<keyword evidence="5" id="KW-0411">Iron-sulfur</keyword>
<evidence type="ECO:0000259" key="6">
    <source>
        <dbReference type="PROSITE" id="PS51918"/>
    </source>
</evidence>
<evidence type="ECO:0000256" key="5">
    <source>
        <dbReference type="ARBA" id="ARBA00023014"/>
    </source>
</evidence>
<sequence>MHYEGPIYRPPSEADSLLIQATVGCPHNRCTFCMVYKKEPRYRTRAVHAIKEDISAARDLYGPHVRTLFFPAGNAIAMKTEDLCEICRFAGQVFPGLERITVYGSSQYIHQKGPEGLKRLTEAGLSRIHVGLESGDDVILRRIKKGIDSRQQIEAGKWVMAAGMELSLYVILGIGGKERSVFHAEETARVLNAIEPQFIRIRTFVPKINTPLLKQIQNGSFQMLGPHEVLRETETLIRNLTVSSFLTSDHYTNYINLEGRLPVDKTRLLEEIHTALARDEKTFRPFFIGTQ</sequence>
<protein>
    <submittedName>
        <fullName evidence="7">Radical SAM protein</fullName>
    </submittedName>
</protein>
<dbReference type="PANTHER" id="PTHR43409">
    <property type="entry name" value="ANAEROBIC MAGNESIUM-PROTOPORPHYRIN IX MONOMETHYL ESTER CYCLASE-RELATED"/>
    <property type="match status" value="1"/>
</dbReference>
<keyword evidence="3" id="KW-0479">Metal-binding</keyword>
<dbReference type="GO" id="GO:0051536">
    <property type="term" value="F:iron-sulfur cluster binding"/>
    <property type="evidence" value="ECO:0007669"/>
    <property type="project" value="UniProtKB-KW"/>
</dbReference>
<dbReference type="Proteomes" id="UP000603434">
    <property type="component" value="Unassembled WGS sequence"/>
</dbReference>
<comment type="cofactor">
    <cofactor evidence="1">
        <name>[4Fe-4S] cluster</name>
        <dbReference type="ChEBI" id="CHEBI:49883"/>
    </cofactor>
</comment>
<dbReference type="Gene3D" id="3.20.20.70">
    <property type="entry name" value="Aldolase class I"/>
    <property type="match status" value="1"/>
</dbReference>
<evidence type="ECO:0000313" key="7">
    <source>
        <dbReference type="EMBL" id="MBC8360571.1"/>
    </source>
</evidence>
<dbReference type="InterPro" id="IPR058240">
    <property type="entry name" value="rSAM_sf"/>
</dbReference>
<dbReference type="Pfam" id="PF04055">
    <property type="entry name" value="Radical_SAM"/>
    <property type="match status" value="1"/>
</dbReference>
<evidence type="ECO:0000256" key="3">
    <source>
        <dbReference type="ARBA" id="ARBA00022723"/>
    </source>
</evidence>
<dbReference type="AlphaFoldDB" id="A0A8J6NUV2"/>
<feature type="domain" description="Radical SAM core" evidence="6">
    <location>
        <begin position="9"/>
        <end position="243"/>
    </location>
</feature>
<keyword evidence="2" id="KW-0949">S-adenosyl-L-methionine</keyword>
<dbReference type="SFLD" id="SFLDS00029">
    <property type="entry name" value="Radical_SAM"/>
    <property type="match status" value="1"/>
</dbReference>
<reference evidence="7 8" key="1">
    <citation type="submission" date="2020-08" db="EMBL/GenBank/DDBJ databases">
        <title>Bridging the membrane lipid divide: bacteria of the FCB group superphylum have the potential to synthesize archaeal ether lipids.</title>
        <authorList>
            <person name="Villanueva L."/>
            <person name="Von Meijenfeldt F.A.B."/>
            <person name="Westbye A.B."/>
            <person name="Yadav S."/>
            <person name="Hopmans E.C."/>
            <person name="Dutilh B.E."/>
            <person name="Sinninghe Damste J.S."/>
        </authorList>
    </citation>
    <scope>NUCLEOTIDE SEQUENCE [LARGE SCALE GENOMIC DNA]</scope>
    <source>
        <strain evidence="7">NIOZ-UU30</strain>
    </source>
</reference>
<dbReference type="SFLD" id="SFLDG01095">
    <property type="entry name" value="Uncharacterised_Radical_SAM_Su"/>
    <property type="match status" value="1"/>
</dbReference>
<dbReference type="SFLD" id="SFLDG01082">
    <property type="entry name" value="B12-binding_domain_containing"/>
    <property type="match status" value="1"/>
</dbReference>
<dbReference type="CDD" id="cd01335">
    <property type="entry name" value="Radical_SAM"/>
    <property type="match status" value="1"/>
</dbReference>
<dbReference type="InterPro" id="IPR013785">
    <property type="entry name" value="Aldolase_TIM"/>
</dbReference>
<evidence type="ECO:0000256" key="2">
    <source>
        <dbReference type="ARBA" id="ARBA00022691"/>
    </source>
</evidence>
<dbReference type="InterPro" id="IPR006638">
    <property type="entry name" value="Elp3/MiaA/NifB-like_rSAM"/>
</dbReference>